<reference evidence="6" key="1">
    <citation type="submission" date="2014-07" db="EMBL/GenBank/DDBJ databases">
        <authorList>
            <person name="Zhang J.E."/>
            <person name="Yang H."/>
            <person name="Guo J."/>
            <person name="Deng Z."/>
            <person name="Luo H."/>
            <person name="Luo M."/>
            <person name="Zhao B."/>
        </authorList>
    </citation>
    <scope>NUCLEOTIDE SEQUENCE</scope>
    <source>
        <strain evidence="6">AM4</strain>
    </source>
</reference>
<evidence type="ECO:0008006" key="7">
    <source>
        <dbReference type="Google" id="ProtNLM"/>
    </source>
</evidence>
<protein>
    <recommendedName>
        <fullName evidence="7">DUF4870 domain-containing protein</fullName>
    </recommendedName>
</protein>
<dbReference type="InterPro" id="IPR019109">
    <property type="entry name" value="MamF_MmsF"/>
</dbReference>
<evidence type="ECO:0000256" key="3">
    <source>
        <dbReference type="ARBA" id="ARBA00022989"/>
    </source>
</evidence>
<proteinExistence type="predicted"/>
<organism evidence="6">
    <name type="scientific">Actinomyces succiniciruminis</name>
    <dbReference type="NCBI Taxonomy" id="1522002"/>
    <lineage>
        <taxon>Bacteria</taxon>
        <taxon>Bacillati</taxon>
        <taxon>Actinomycetota</taxon>
        <taxon>Actinomycetes</taxon>
        <taxon>Actinomycetales</taxon>
        <taxon>Actinomycetaceae</taxon>
        <taxon>Actinomyces</taxon>
    </lineage>
</organism>
<evidence type="ECO:0000313" key="6">
    <source>
        <dbReference type="EMBL" id="CED91558.1"/>
    </source>
</evidence>
<feature type="transmembrane region" description="Helical" evidence="5">
    <location>
        <begin position="70"/>
        <end position="92"/>
    </location>
</feature>
<feature type="transmembrane region" description="Helical" evidence="5">
    <location>
        <begin position="104"/>
        <end position="125"/>
    </location>
</feature>
<evidence type="ECO:0000256" key="2">
    <source>
        <dbReference type="ARBA" id="ARBA00022692"/>
    </source>
</evidence>
<accession>A0A1L7RPV3</accession>
<dbReference type="Pfam" id="PF09685">
    <property type="entry name" value="MamF_MmsF"/>
    <property type="match status" value="1"/>
</dbReference>
<keyword evidence="4 5" id="KW-0472">Membrane</keyword>
<feature type="transmembrane region" description="Helical" evidence="5">
    <location>
        <begin position="23"/>
        <end position="49"/>
    </location>
</feature>
<keyword evidence="3 5" id="KW-1133">Transmembrane helix</keyword>
<dbReference type="EMBL" id="LK995512">
    <property type="protein sequence ID" value="CED91558.1"/>
    <property type="molecule type" value="Genomic_DNA"/>
</dbReference>
<evidence type="ECO:0000256" key="5">
    <source>
        <dbReference type="SAM" id="Phobius"/>
    </source>
</evidence>
<evidence type="ECO:0000256" key="4">
    <source>
        <dbReference type="ARBA" id="ARBA00023136"/>
    </source>
</evidence>
<dbReference type="AlphaFoldDB" id="A0A1L7RPV3"/>
<name>A0A1L7RPV3_9ACTO</name>
<keyword evidence="2 5" id="KW-0812">Transmembrane</keyword>
<evidence type="ECO:0000256" key="1">
    <source>
        <dbReference type="ARBA" id="ARBA00004141"/>
    </source>
</evidence>
<comment type="subcellular location">
    <subcellularLocation>
        <location evidence="1">Membrane</location>
        <topology evidence="1">Multi-pass membrane protein</topology>
    </subcellularLocation>
</comment>
<sequence>MPRPPYGQPYYPQARPRPTGAHAWYMGLFVFVLIPGLGSIVAAIVMIAVGHTCRRDPEPARTNGTAAASWGVNYLLATILFLGGFFVEMIVLPPDDLSGFLPSVPYVTWLIISLFHVIICIAFGVRASRGKVVPFRGIPFIR</sequence>
<gene>
    <name evidence="6" type="ORF">AAM4_1726</name>
</gene>